<dbReference type="Proteomes" id="UP000094769">
    <property type="component" value="Unassembled WGS sequence"/>
</dbReference>
<dbReference type="Pfam" id="PF13419">
    <property type="entry name" value="HAD_2"/>
    <property type="match status" value="1"/>
</dbReference>
<accession>A0A7Z1AG72</accession>
<name>A0A7Z1AG72_9GAMM</name>
<dbReference type="NCBIfam" id="TIGR01549">
    <property type="entry name" value="HAD-SF-IA-v1"/>
    <property type="match status" value="1"/>
</dbReference>
<keyword evidence="2" id="KW-1185">Reference proteome</keyword>
<organism evidence="1 2">
    <name type="scientific">Candidatus Thiodiazotropha endolucinida</name>
    <dbReference type="NCBI Taxonomy" id="1655433"/>
    <lineage>
        <taxon>Bacteria</taxon>
        <taxon>Pseudomonadati</taxon>
        <taxon>Pseudomonadota</taxon>
        <taxon>Gammaproteobacteria</taxon>
        <taxon>Chromatiales</taxon>
        <taxon>Sedimenticolaceae</taxon>
        <taxon>Candidatus Thiodiazotropha</taxon>
    </lineage>
</organism>
<dbReference type="InterPro" id="IPR036412">
    <property type="entry name" value="HAD-like_sf"/>
</dbReference>
<dbReference type="InterPro" id="IPR041492">
    <property type="entry name" value="HAD_2"/>
</dbReference>
<protein>
    <submittedName>
        <fullName evidence="1">Pyrophosphatase PpaX</fullName>
        <ecNumber evidence="1">3.6.1.1</ecNumber>
    </submittedName>
</protein>
<dbReference type="Gene3D" id="3.40.50.1000">
    <property type="entry name" value="HAD superfamily/HAD-like"/>
    <property type="match status" value="1"/>
</dbReference>
<dbReference type="EMBL" id="MARB01000007">
    <property type="protein sequence ID" value="ODJ88243.1"/>
    <property type="molecule type" value="Genomic_DNA"/>
</dbReference>
<evidence type="ECO:0000313" key="2">
    <source>
        <dbReference type="Proteomes" id="UP000094769"/>
    </source>
</evidence>
<dbReference type="Gene3D" id="1.10.150.240">
    <property type="entry name" value="Putative phosphatase, domain 2"/>
    <property type="match status" value="1"/>
</dbReference>
<dbReference type="InterPro" id="IPR023214">
    <property type="entry name" value="HAD_sf"/>
</dbReference>
<dbReference type="NCBIfam" id="TIGR01509">
    <property type="entry name" value="HAD-SF-IA-v3"/>
    <property type="match status" value="1"/>
</dbReference>
<dbReference type="EC" id="3.6.1.1" evidence="1"/>
<dbReference type="InterPro" id="IPR023198">
    <property type="entry name" value="PGP-like_dom2"/>
</dbReference>
<dbReference type="GO" id="GO:0008967">
    <property type="term" value="F:phosphoglycolate phosphatase activity"/>
    <property type="evidence" value="ECO:0007669"/>
    <property type="project" value="TreeGrafter"/>
</dbReference>
<dbReference type="GO" id="GO:0005829">
    <property type="term" value="C:cytosol"/>
    <property type="evidence" value="ECO:0007669"/>
    <property type="project" value="TreeGrafter"/>
</dbReference>
<gene>
    <name evidence="1" type="primary">ppaX</name>
    <name evidence="1" type="ORF">CODIS_16560</name>
</gene>
<reference evidence="1 2" key="1">
    <citation type="submission" date="2016-06" db="EMBL/GenBank/DDBJ databases">
        <title>Genome sequence of endosymbiont of Candidatus Endolucinida thiodiazotropha.</title>
        <authorList>
            <person name="Poehlein A."/>
            <person name="Koenig S."/>
            <person name="Heiden S.E."/>
            <person name="Thuermer A."/>
            <person name="Voget S."/>
            <person name="Daniel R."/>
            <person name="Markert S."/>
            <person name="Gros O."/>
            <person name="Schweder T."/>
        </authorList>
    </citation>
    <scope>NUCLEOTIDE SEQUENCE [LARGE SCALE GENOMIC DNA]</scope>
    <source>
        <strain evidence="1 2">COS</strain>
    </source>
</reference>
<dbReference type="GO" id="GO:0006281">
    <property type="term" value="P:DNA repair"/>
    <property type="evidence" value="ECO:0007669"/>
    <property type="project" value="TreeGrafter"/>
</dbReference>
<dbReference type="InterPro" id="IPR050155">
    <property type="entry name" value="HAD-like_hydrolase_sf"/>
</dbReference>
<comment type="caution">
    <text evidence="1">The sequence shown here is derived from an EMBL/GenBank/DDBJ whole genome shotgun (WGS) entry which is preliminary data.</text>
</comment>
<keyword evidence="1" id="KW-0378">Hydrolase</keyword>
<dbReference type="AlphaFoldDB" id="A0A7Z1AG72"/>
<dbReference type="InterPro" id="IPR006439">
    <property type="entry name" value="HAD-SF_hydro_IA"/>
</dbReference>
<proteinExistence type="predicted"/>
<evidence type="ECO:0000313" key="1">
    <source>
        <dbReference type="EMBL" id="ODJ88243.1"/>
    </source>
</evidence>
<dbReference type="GO" id="GO:0004427">
    <property type="term" value="F:inorganic diphosphate phosphatase activity"/>
    <property type="evidence" value="ECO:0007669"/>
    <property type="project" value="UniProtKB-EC"/>
</dbReference>
<sequence length="202" mass="22190">MDSEAHIIECVEAAVRDLNLPAPSQDAIRDIIGLGLLEAVNTLFPGGREGLHLEIAARYRVHFFKNNGSPSQLFEGTREVLDELLQQGYLLAVATGKGRKGLDYALESTGLADVFHLTRCADETFSKPHPEMLNQILAQTGIEPRQALMIGDTEYDLEMAVNAGMPALGVTYGTHSLERLLKHKPLACVDRITEIPRWLNSG</sequence>
<dbReference type="SUPFAM" id="SSF56784">
    <property type="entry name" value="HAD-like"/>
    <property type="match status" value="1"/>
</dbReference>
<dbReference type="PANTHER" id="PTHR43434:SF24">
    <property type="entry name" value="HYDROLASE-RELATED"/>
    <property type="match status" value="1"/>
</dbReference>
<dbReference type="PANTHER" id="PTHR43434">
    <property type="entry name" value="PHOSPHOGLYCOLATE PHOSPHATASE"/>
    <property type="match status" value="1"/>
</dbReference>